<dbReference type="PANTHER" id="PTHR31413">
    <property type="entry name" value="AFP HOMOLOG 2"/>
    <property type="match status" value="1"/>
</dbReference>
<evidence type="ECO:0000256" key="4">
    <source>
        <dbReference type="RuleBase" id="RU369029"/>
    </source>
</evidence>
<gene>
    <name evidence="7" type="ORF">RIF29_00664</name>
</gene>
<dbReference type="Proteomes" id="UP001372338">
    <property type="component" value="Unassembled WGS sequence"/>
</dbReference>
<dbReference type="InterPro" id="IPR031307">
    <property type="entry name" value="Ninja_fam"/>
</dbReference>
<dbReference type="GO" id="GO:0005634">
    <property type="term" value="C:nucleus"/>
    <property type="evidence" value="ECO:0007669"/>
    <property type="project" value="UniProtKB-SubCell"/>
</dbReference>
<evidence type="ECO:0000259" key="6">
    <source>
        <dbReference type="Pfam" id="PF16135"/>
    </source>
</evidence>
<dbReference type="InterPro" id="IPR032308">
    <property type="entry name" value="TDBD"/>
</dbReference>
<sequence length="337" mass="37099">MVVEVEDMELDLGLSIGRTFKNQEQESKSDENPEHVPDSRTKGFHFHSDHNEDEIREKKRDWVRESDQEQQGEPKREKTEHNGLWKTAPFHVQFVPLSNDGFELPCLSYLEVPSFLATSEQNGGQTESGSSMFRSSVVSNYQSSSPEDGDSTDSHSHSAHSLAEPTPSSSKEHCIAKQTEQNASSNLMRSELCSNAEWRNHSVKESQPYTPQPAATKPTREATTNSKSVPTPCTKPLSNENSNNGPLKDTKVDTGKPPKPVTRTSSLPQMPYVSTTGNGPNGKTVHGFLHKYSKSEVSIVCVCHGSSFSPAEFVQHAGGTDISHPLRHITVIPSAFG</sequence>
<dbReference type="GO" id="GO:0007165">
    <property type="term" value="P:signal transduction"/>
    <property type="evidence" value="ECO:0007669"/>
    <property type="project" value="InterPro"/>
</dbReference>
<evidence type="ECO:0000256" key="2">
    <source>
        <dbReference type="ARBA" id="ARBA00006081"/>
    </source>
</evidence>
<protein>
    <recommendedName>
        <fullName evidence="4">Ninja-family protein</fullName>
    </recommendedName>
    <alternativeName>
        <fullName evidence="4">ABI-binding protein</fullName>
    </alternativeName>
</protein>
<keyword evidence="8" id="KW-1185">Reference proteome</keyword>
<feature type="compositionally biased region" description="Low complexity" evidence="5">
    <location>
        <begin position="128"/>
        <end position="145"/>
    </location>
</feature>
<dbReference type="EMBL" id="JAYWIO010000001">
    <property type="protein sequence ID" value="KAK7287391.1"/>
    <property type="molecule type" value="Genomic_DNA"/>
</dbReference>
<reference evidence="7 8" key="1">
    <citation type="submission" date="2024-01" db="EMBL/GenBank/DDBJ databases">
        <title>The genomes of 5 underutilized Papilionoideae crops provide insights into root nodulation and disease resistanc.</title>
        <authorList>
            <person name="Yuan L."/>
        </authorList>
    </citation>
    <scope>NUCLEOTIDE SEQUENCE [LARGE SCALE GENOMIC DNA]</scope>
    <source>
        <strain evidence="7">ZHUSHIDOU_FW_LH</strain>
        <tissue evidence="7">Leaf</tissue>
    </source>
</reference>
<feature type="compositionally biased region" description="Polar residues" evidence="5">
    <location>
        <begin position="262"/>
        <end position="278"/>
    </location>
</feature>
<feature type="region of interest" description="Disordered" evidence="5">
    <location>
        <begin position="119"/>
        <end position="174"/>
    </location>
</feature>
<evidence type="ECO:0000256" key="3">
    <source>
        <dbReference type="ARBA" id="ARBA00023242"/>
    </source>
</evidence>
<comment type="subcellular location">
    <subcellularLocation>
        <location evidence="1 4">Nucleus</location>
    </subcellularLocation>
</comment>
<accession>A0AAN9P7B8</accession>
<evidence type="ECO:0000256" key="1">
    <source>
        <dbReference type="ARBA" id="ARBA00004123"/>
    </source>
</evidence>
<dbReference type="Pfam" id="PF16135">
    <property type="entry name" value="TDBD"/>
    <property type="match status" value="1"/>
</dbReference>
<feature type="domain" description="Tify" evidence="6">
    <location>
        <begin position="297"/>
        <end position="330"/>
    </location>
</feature>
<feature type="compositionally biased region" description="Basic and acidic residues" evidence="5">
    <location>
        <begin position="21"/>
        <end position="82"/>
    </location>
</feature>
<feature type="compositionally biased region" description="Polar residues" evidence="5">
    <location>
        <begin position="221"/>
        <end position="245"/>
    </location>
</feature>
<comment type="function">
    <text evidence="4">Acts as a negative regulator of abscisic acid (ABA) response.</text>
</comment>
<proteinExistence type="inferred from homology"/>
<name>A0AAN9P7B8_CROPI</name>
<feature type="region of interest" description="Disordered" evidence="5">
    <location>
        <begin position="14"/>
        <end position="82"/>
    </location>
</feature>
<evidence type="ECO:0000256" key="5">
    <source>
        <dbReference type="SAM" id="MobiDB-lite"/>
    </source>
</evidence>
<evidence type="ECO:0000313" key="8">
    <source>
        <dbReference type="Proteomes" id="UP001372338"/>
    </source>
</evidence>
<comment type="caution">
    <text evidence="7">The sequence shown here is derived from an EMBL/GenBank/DDBJ whole genome shotgun (WGS) entry which is preliminary data.</text>
</comment>
<dbReference type="PANTHER" id="PTHR31413:SF15">
    <property type="entry name" value="NINJA-FAMILY PROTEIN"/>
    <property type="match status" value="1"/>
</dbReference>
<dbReference type="GO" id="GO:0045892">
    <property type="term" value="P:negative regulation of DNA-templated transcription"/>
    <property type="evidence" value="ECO:0007669"/>
    <property type="project" value="TreeGrafter"/>
</dbReference>
<keyword evidence="3 4" id="KW-0539">Nucleus</keyword>
<feature type="region of interest" description="Disordered" evidence="5">
    <location>
        <begin position="202"/>
        <end position="279"/>
    </location>
</feature>
<dbReference type="AlphaFoldDB" id="A0AAN9P7B8"/>
<evidence type="ECO:0000313" key="7">
    <source>
        <dbReference type="EMBL" id="KAK7287391.1"/>
    </source>
</evidence>
<organism evidence="7 8">
    <name type="scientific">Crotalaria pallida</name>
    <name type="common">Smooth rattlebox</name>
    <name type="synonym">Crotalaria striata</name>
    <dbReference type="NCBI Taxonomy" id="3830"/>
    <lineage>
        <taxon>Eukaryota</taxon>
        <taxon>Viridiplantae</taxon>
        <taxon>Streptophyta</taxon>
        <taxon>Embryophyta</taxon>
        <taxon>Tracheophyta</taxon>
        <taxon>Spermatophyta</taxon>
        <taxon>Magnoliopsida</taxon>
        <taxon>eudicotyledons</taxon>
        <taxon>Gunneridae</taxon>
        <taxon>Pentapetalae</taxon>
        <taxon>rosids</taxon>
        <taxon>fabids</taxon>
        <taxon>Fabales</taxon>
        <taxon>Fabaceae</taxon>
        <taxon>Papilionoideae</taxon>
        <taxon>50 kb inversion clade</taxon>
        <taxon>genistoids sensu lato</taxon>
        <taxon>core genistoids</taxon>
        <taxon>Crotalarieae</taxon>
        <taxon>Crotalaria</taxon>
    </lineage>
</organism>
<comment type="similarity">
    <text evidence="2 4">Belongs to the Ninja family.</text>
</comment>